<dbReference type="CDD" id="cd04317">
    <property type="entry name" value="EcAspRS_like_N"/>
    <property type="match status" value="1"/>
</dbReference>
<dbReference type="InterPro" id="IPR004364">
    <property type="entry name" value="Aa-tRNA-synt_II"/>
</dbReference>
<dbReference type="KEGG" id="plue:EWM63_25925"/>
<keyword evidence="4 7" id="KW-0067">ATP-binding</keyword>
<dbReference type="GO" id="GO:0005524">
    <property type="term" value="F:ATP binding"/>
    <property type="evidence" value="ECO:0007669"/>
    <property type="project" value="UniProtKB-UniRule"/>
</dbReference>
<dbReference type="GO" id="GO:0004815">
    <property type="term" value="F:aspartate-tRNA ligase activity"/>
    <property type="evidence" value="ECO:0007669"/>
    <property type="project" value="UniProtKB-UniRule"/>
</dbReference>
<dbReference type="GO" id="GO:0005737">
    <property type="term" value="C:cytoplasm"/>
    <property type="evidence" value="ECO:0007669"/>
    <property type="project" value="UniProtKB-SubCell"/>
</dbReference>
<dbReference type="AlphaFoldDB" id="A0A4P6L945"/>
<dbReference type="RefSeq" id="WP_130190616.1">
    <property type="nucleotide sequence ID" value="NZ_CP035913.1"/>
</dbReference>
<dbReference type="InterPro" id="IPR002312">
    <property type="entry name" value="Asp/Asn-tRNA-synth_IIb"/>
</dbReference>
<keyword evidence="10" id="KW-1185">Reference proteome</keyword>
<feature type="binding site" evidence="7">
    <location>
        <position position="455"/>
    </location>
    <ligand>
        <name>L-aspartate</name>
        <dbReference type="ChEBI" id="CHEBI:29991"/>
    </ligand>
</feature>
<dbReference type="Proteomes" id="UP000290637">
    <property type="component" value="Chromosome"/>
</dbReference>
<evidence type="ECO:0000313" key="9">
    <source>
        <dbReference type="EMBL" id="QBE67512.1"/>
    </source>
</evidence>
<dbReference type="CDD" id="cd00777">
    <property type="entry name" value="AspRS_core"/>
    <property type="match status" value="1"/>
</dbReference>
<dbReference type="PRINTS" id="PR01042">
    <property type="entry name" value="TRNASYNTHASP"/>
</dbReference>
<dbReference type="InterPro" id="IPR047090">
    <property type="entry name" value="AspRS_core"/>
</dbReference>
<comment type="function">
    <text evidence="7">Catalyzes the attachment of L-aspartate to tRNA(Asp) in a two-step reaction: L-aspartate is first activated by ATP to form Asp-AMP and then transferred to the acceptor end of tRNA(Asp).</text>
</comment>
<sequence>MRTHYCGLVTEALVGRTVSLCGWVQVRQDDADAIRIDLRDREGSVQVVCLATQPAVFTVASEVGEEYCVRVQGIVTDRLPGGTPGEAASRNIEVVCQALQVLNASVAAAIALDDGHASETTRLTHRVLDLRRPRMQDNLRLRHRVTMAMRTYLDKLGFIDIETPILTQPTGEGAREYLVPSRVNAGRFFAMPQSPQLFKQLLMVAGFDRYYQITKCFRDEDLRADCQPEFTQVDCETSFLDEQEIRDLFEDMIRTIFKDTLDIDLPAPFPVMDFAEAMGKYGSDKPDLRVKLVFTELTDTMTDAGLPGFSAAASLPGGRVVGLRVPGGAGIAQAEIDAWERFVARQGTAHLAWIRIIDKARGRGGLQSPIAGDLDDDALATILERTDARNGDLLLFGAGKAKAVNFAIGDLRVMIGHSEFGKANGLFDDRWAPLWVIDFPLFEYDEDGGRWTAVHHPFTAPIDGHENMVETDPGACIAKAYDMVLNGWELGGGSIRIHRQELQSRVFRTLGIDAEEAQLRFGFLLDALQYGAPPHGGLAFGLDRMIALMTKSDSIRDVIAFPKTQQFQDLLTHAPAEVDTELLEALHVRLSPGDITVAD</sequence>
<dbReference type="Pfam" id="PF02938">
    <property type="entry name" value="GAD"/>
    <property type="match status" value="1"/>
</dbReference>
<evidence type="ECO:0000256" key="7">
    <source>
        <dbReference type="HAMAP-Rule" id="MF_00044"/>
    </source>
</evidence>
<feature type="binding site" evidence="7">
    <location>
        <position position="218"/>
    </location>
    <ligand>
        <name>L-aspartate</name>
        <dbReference type="ChEBI" id="CHEBI:29991"/>
    </ligand>
</feature>
<keyword evidence="3 7" id="KW-0547">Nucleotide-binding</keyword>
<reference evidence="9 10" key="1">
    <citation type="submission" date="2019-02" db="EMBL/GenBank/DDBJ databases">
        <title>Draft Genome Sequences of Six Type Strains of the Genus Massilia.</title>
        <authorList>
            <person name="Miess H."/>
            <person name="Frediansyhah A."/>
            <person name="Gross H."/>
        </authorList>
    </citation>
    <scope>NUCLEOTIDE SEQUENCE [LARGE SCALE GENOMIC DNA]</scope>
    <source>
        <strain evidence="9 10">DSM 17473</strain>
    </source>
</reference>
<dbReference type="Pfam" id="PF00152">
    <property type="entry name" value="tRNA-synt_2"/>
    <property type="match status" value="1"/>
</dbReference>
<dbReference type="Gene3D" id="3.30.1360.30">
    <property type="entry name" value="GAD-like domain"/>
    <property type="match status" value="1"/>
</dbReference>
<dbReference type="InterPro" id="IPR047089">
    <property type="entry name" value="Asp-tRNA-ligase_1_N"/>
</dbReference>
<keyword evidence="7" id="KW-0963">Cytoplasm</keyword>
<keyword evidence="6 7" id="KW-0030">Aminoacyl-tRNA synthetase</keyword>
<dbReference type="InterPro" id="IPR004524">
    <property type="entry name" value="Asp-tRNA-ligase_1"/>
</dbReference>
<feature type="binding site" evidence="7">
    <location>
        <begin position="218"/>
        <end position="220"/>
    </location>
    <ligand>
        <name>ATP</name>
        <dbReference type="ChEBI" id="CHEBI:30616"/>
    </ligand>
</feature>
<evidence type="ECO:0000259" key="8">
    <source>
        <dbReference type="PROSITE" id="PS50862"/>
    </source>
</evidence>
<dbReference type="SUPFAM" id="SSF55261">
    <property type="entry name" value="GAD domain-like"/>
    <property type="match status" value="1"/>
</dbReference>
<dbReference type="GO" id="GO:0003676">
    <property type="term" value="F:nucleic acid binding"/>
    <property type="evidence" value="ECO:0007669"/>
    <property type="project" value="InterPro"/>
</dbReference>
<dbReference type="SUPFAM" id="SSF55681">
    <property type="entry name" value="Class II aaRS and biotin synthetases"/>
    <property type="match status" value="1"/>
</dbReference>
<accession>A0A4P6L945</accession>
<evidence type="ECO:0000256" key="3">
    <source>
        <dbReference type="ARBA" id="ARBA00022741"/>
    </source>
</evidence>
<dbReference type="InterPro" id="IPR045864">
    <property type="entry name" value="aa-tRNA-synth_II/BPL/LPL"/>
</dbReference>
<dbReference type="NCBIfam" id="NF001750">
    <property type="entry name" value="PRK00476.1"/>
    <property type="match status" value="1"/>
</dbReference>
<dbReference type="PROSITE" id="PS50862">
    <property type="entry name" value="AA_TRNA_LIGASE_II"/>
    <property type="match status" value="1"/>
</dbReference>
<comment type="subcellular location">
    <subcellularLocation>
        <location evidence="7">Cytoplasm</location>
    </subcellularLocation>
</comment>
<evidence type="ECO:0000313" key="10">
    <source>
        <dbReference type="Proteomes" id="UP000290637"/>
    </source>
</evidence>
<comment type="subunit">
    <text evidence="7">Homodimer.</text>
</comment>
<evidence type="ECO:0000256" key="6">
    <source>
        <dbReference type="ARBA" id="ARBA00023146"/>
    </source>
</evidence>
<protein>
    <recommendedName>
        <fullName evidence="7">Aspartate--tRNA ligase</fullName>
        <ecNumber evidence="7">6.1.1.12</ecNumber>
    </recommendedName>
    <alternativeName>
        <fullName evidence="7">Aspartyl-tRNA synthetase</fullName>
        <shortName evidence="7">AspRS</shortName>
    </alternativeName>
</protein>
<dbReference type="Gene3D" id="2.40.50.140">
    <property type="entry name" value="Nucleic acid-binding proteins"/>
    <property type="match status" value="1"/>
</dbReference>
<evidence type="ECO:0000256" key="2">
    <source>
        <dbReference type="ARBA" id="ARBA00022598"/>
    </source>
</evidence>
<keyword evidence="2 7" id="KW-0436">Ligase</keyword>
<dbReference type="PANTHER" id="PTHR22594:SF5">
    <property type="entry name" value="ASPARTATE--TRNA LIGASE, MITOCHONDRIAL"/>
    <property type="match status" value="1"/>
</dbReference>
<feature type="binding site" evidence="7">
    <location>
        <position position="489"/>
    </location>
    <ligand>
        <name>ATP</name>
        <dbReference type="ChEBI" id="CHEBI:30616"/>
    </ligand>
</feature>
<organism evidence="9 10">
    <name type="scientific">Pseudoduganella lutea</name>
    <dbReference type="NCBI Taxonomy" id="321985"/>
    <lineage>
        <taxon>Bacteria</taxon>
        <taxon>Pseudomonadati</taxon>
        <taxon>Pseudomonadota</taxon>
        <taxon>Betaproteobacteria</taxon>
        <taxon>Burkholderiales</taxon>
        <taxon>Oxalobacteraceae</taxon>
        <taxon>Telluria group</taxon>
        <taxon>Pseudoduganella</taxon>
    </lineage>
</organism>
<dbReference type="InterPro" id="IPR012340">
    <property type="entry name" value="NA-bd_OB-fold"/>
</dbReference>
<dbReference type="HAMAP" id="MF_00044">
    <property type="entry name" value="Asp_tRNA_synth_type1"/>
    <property type="match status" value="1"/>
</dbReference>
<dbReference type="GO" id="GO:0006422">
    <property type="term" value="P:aspartyl-tRNA aminoacylation"/>
    <property type="evidence" value="ECO:0007669"/>
    <property type="project" value="UniProtKB-UniRule"/>
</dbReference>
<dbReference type="InterPro" id="IPR004365">
    <property type="entry name" value="NA-bd_OB_tRNA"/>
</dbReference>
<dbReference type="EMBL" id="CP035913">
    <property type="protein sequence ID" value="QBE67512.1"/>
    <property type="molecule type" value="Genomic_DNA"/>
</dbReference>
<dbReference type="InterPro" id="IPR029351">
    <property type="entry name" value="GAD_dom"/>
</dbReference>
<feature type="binding site" evidence="7">
    <location>
        <position position="172"/>
    </location>
    <ligand>
        <name>L-aspartate</name>
        <dbReference type="ChEBI" id="CHEBI:29991"/>
    </ligand>
</feature>
<feature type="binding site" evidence="7">
    <location>
        <begin position="541"/>
        <end position="544"/>
    </location>
    <ligand>
        <name>ATP</name>
        <dbReference type="ChEBI" id="CHEBI:30616"/>
    </ligand>
</feature>
<comment type="catalytic activity">
    <reaction evidence="7">
        <text>tRNA(Asp) + L-aspartate + ATP = L-aspartyl-tRNA(Asp) + AMP + diphosphate</text>
        <dbReference type="Rhea" id="RHEA:19649"/>
        <dbReference type="Rhea" id="RHEA-COMP:9660"/>
        <dbReference type="Rhea" id="RHEA-COMP:9678"/>
        <dbReference type="ChEBI" id="CHEBI:29991"/>
        <dbReference type="ChEBI" id="CHEBI:30616"/>
        <dbReference type="ChEBI" id="CHEBI:33019"/>
        <dbReference type="ChEBI" id="CHEBI:78442"/>
        <dbReference type="ChEBI" id="CHEBI:78516"/>
        <dbReference type="ChEBI" id="CHEBI:456215"/>
        <dbReference type="EC" id="6.1.1.12"/>
    </reaction>
</comment>
<feature type="binding site" evidence="7">
    <location>
        <position position="496"/>
    </location>
    <ligand>
        <name>L-aspartate</name>
        <dbReference type="ChEBI" id="CHEBI:29991"/>
    </ligand>
</feature>
<dbReference type="EC" id="6.1.1.12" evidence="7"/>
<comment type="similarity">
    <text evidence="1 7">Belongs to the class-II aminoacyl-tRNA synthetase family. Type 1 subfamily.</text>
</comment>
<dbReference type="NCBIfam" id="TIGR00459">
    <property type="entry name" value="aspS_bact"/>
    <property type="match status" value="1"/>
</dbReference>
<dbReference type="InterPro" id="IPR006195">
    <property type="entry name" value="aa-tRNA-synth_II"/>
</dbReference>
<dbReference type="PANTHER" id="PTHR22594">
    <property type="entry name" value="ASPARTYL/LYSYL-TRNA SYNTHETASE"/>
    <property type="match status" value="1"/>
</dbReference>
<evidence type="ECO:0000256" key="1">
    <source>
        <dbReference type="ARBA" id="ARBA00006303"/>
    </source>
</evidence>
<evidence type="ECO:0000256" key="4">
    <source>
        <dbReference type="ARBA" id="ARBA00022840"/>
    </source>
</evidence>
<gene>
    <name evidence="7 9" type="primary">aspS</name>
    <name evidence="9" type="ORF">EWM63_25925</name>
</gene>
<name>A0A4P6L945_9BURK</name>
<evidence type="ECO:0000256" key="5">
    <source>
        <dbReference type="ARBA" id="ARBA00022917"/>
    </source>
</evidence>
<proteinExistence type="inferred from homology"/>
<dbReference type="Pfam" id="PF01336">
    <property type="entry name" value="tRNA_anti-codon"/>
    <property type="match status" value="1"/>
</dbReference>
<feature type="binding site" evidence="7">
    <location>
        <position position="227"/>
    </location>
    <ligand>
        <name>ATP</name>
        <dbReference type="ChEBI" id="CHEBI:30616"/>
    </ligand>
</feature>
<dbReference type="OrthoDB" id="9802326at2"/>
<comment type="caution">
    <text evidence="7">Lacks conserved residue(s) required for the propagation of feature annotation.</text>
</comment>
<dbReference type="InterPro" id="IPR004115">
    <property type="entry name" value="GAD-like_sf"/>
</dbReference>
<feature type="region of interest" description="Aspartate" evidence="7">
    <location>
        <begin position="196"/>
        <end position="199"/>
    </location>
</feature>
<feature type="domain" description="Aminoacyl-transfer RNA synthetases class-II family profile" evidence="8">
    <location>
        <begin position="139"/>
        <end position="562"/>
    </location>
</feature>
<dbReference type="SUPFAM" id="SSF50249">
    <property type="entry name" value="Nucleic acid-binding proteins"/>
    <property type="match status" value="1"/>
</dbReference>
<dbReference type="Gene3D" id="3.30.930.10">
    <property type="entry name" value="Bira Bifunctional Protein, Domain 2"/>
    <property type="match status" value="1"/>
</dbReference>
<keyword evidence="5 7" id="KW-0648">Protein biosynthesis</keyword>